<gene>
    <name evidence="2" type="ORF">BW897_30130</name>
</gene>
<comment type="caution">
    <text evidence="2">The sequence shown here is derived from an EMBL/GenBank/DDBJ whole genome shotgun (WGS) entry which is preliminary data.</text>
</comment>
<keyword evidence="1" id="KW-0175">Coiled coil</keyword>
<accession>A0A1S9TC88</accession>
<dbReference type="AlphaFoldDB" id="A0A1S9TC88"/>
<reference evidence="2 3" key="1">
    <citation type="submission" date="2017-01" db="EMBL/GenBank/DDBJ databases">
        <title>Bacillus cereus isolates.</title>
        <authorList>
            <person name="Beno S.M."/>
        </authorList>
    </citation>
    <scope>NUCLEOTIDE SEQUENCE [LARGE SCALE GENOMIC DNA]</scope>
    <source>
        <strain evidence="2 3">FSL H8-0485</strain>
    </source>
</reference>
<dbReference type="EMBL" id="MUAJ01000065">
    <property type="protein sequence ID" value="OOR07655.1"/>
    <property type="molecule type" value="Genomic_DNA"/>
</dbReference>
<evidence type="ECO:0000313" key="3">
    <source>
        <dbReference type="Proteomes" id="UP000190906"/>
    </source>
</evidence>
<evidence type="ECO:0000313" key="2">
    <source>
        <dbReference type="EMBL" id="OOR07655.1"/>
    </source>
</evidence>
<proteinExistence type="predicted"/>
<protein>
    <submittedName>
        <fullName evidence="2">Uncharacterized protein</fullName>
    </submittedName>
</protein>
<organism evidence="2 3">
    <name type="scientific">Bacillus cereus</name>
    <dbReference type="NCBI Taxonomy" id="1396"/>
    <lineage>
        <taxon>Bacteria</taxon>
        <taxon>Bacillati</taxon>
        <taxon>Bacillota</taxon>
        <taxon>Bacilli</taxon>
        <taxon>Bacillales</taxon>
        <taxon>Bacillaceae</taxon>
        <taxon>Bacillus</taxon>
        <taxon>Bacillus cereus group</taxon>
    </lineage>
</organism>
<feature type="coiled-coil region" evidence="1">
    <location>
        <begin position="2"/>
        <end position="58"/>
    </location>
</feature>
<dbReference type="RefSeq" id="WP_078205698.1">
    <property type="nucleotide sequence ID" value="NZ_MUAJ01000065.1"/>
</dbReference>
<name>A0A1S9TC88_BACCE</name>
<dbReference type="Proteomes" id="UP000190906">
    <property type="component" value="Unassembled WGS sequence"/>
</dbReference>
<evidence type="ECO:0000256" key="1">
    <source>
        <dbReference type="SAM" id="Coils"/>
    </source>
</evidence>
<sequence>MNENMTNNLLEVEEKLMKQSRKWGMDTELIRKQAIQANNEIIKELEEYETSNKQVALELTVRIVDLKQQNEMLNEPMEPVDQEVQECWESFWREILVKNGQLDIGQVKKELFDYKYVRDQASLVYSELSGLSKVFYPAQSVINRAREQQKELEVEMYLDDIRAMADKSGKVNLSDLEKYFNK</sequence>